<feature type="region of interest" description="Disordered" evidence="2">
    <location>
        <begin position="66"/>
        <end position="90"/>
    </location>
</feature>
<sequence>MVATSSPVHHERNRRIEEIKEIEKRFRATAEELKDLKDKNAESEELMKEVAADLRLMRELDTMELETSMEDDCSEGETVRWEGSDDGRTR</sequence>
<name>A0A8H7ADD7_9EURO</name>
<evidence type="ECO:0000256" key="2">
    <source>
        <dbReference type="SAM" id="MobiDB-lite"/>
    </source>
</evidence>
<keyword evidence="1" id="KW-0175">Coiled coil</keyword>
<feature type="compositionally biased region" description="Acidic residues" evidence="2">
    <location>
        <begin position="66"/>
        <end position="75"/>
    </location>
</feature>
<dbReference type="EMBL" id="JAACFV010000119">
    <property type="protein sequence ID" value="KAF7505051.1"/>
    <property type="molecule type" value="Genomic_DNA"/>
</dbReference>
<evidence type="ECO:0000256" key="1">
    <source>
        <dbReference type="SAM" id="Coils"/>
    </source>
</evidence>
<proteinExistence type="predicted"/>
<dbReference type="AlphaFoldDB" id="A0A8H7ADD7"/>
<evidence type="ECO:0000313" key="4">
    <source>
        <dbReference type="Proteomes" id="UP000606974"/>
    </source>
</evidence>
<gene>
    <name evidence="3" type="ORF">GJ744_001270</name>
</gene>
<dbReference type="Proteomes" id="UP000606974">
    <property type="component" value="Unassembled WGS sequence"/>
</dbReference>
<protein>
    <submittedName>
        <fullName evidence="3">Uncharacterized protein</fullName>
    </submittedName>
</protein>
<feature type="coiled-coil region" evidence="1">
    <location>
        <begin position="16"/>
        <end position="53"/>
    </location>
</feature>
<reference evidence="3" key="1">
    <citation type="submission" date="2020-02" db="EMBL/GenBank/DDBJ databases">
        <authorList>
            <person name="Palmer J.M."/>
        </authorList>
    </citation>
    <scope>NUCLEOTIDE SEQUENCE</scope>
    <source>
        <strain evidence="3">EPUS1.4</strain>
        <tissue evidence="3">Thallus</tissue>
    </source>
</reference>
<feature type="compositionally biased region" description="Basic and acidic residues" evidence="2">
    <location>
        <begin position="77"/>
        <end position="90"/>
    </location>
</feature>
<evidence type="ECO:0000313" key="3">
    <source>
        <dbReference type="EMBL" id="KAF7505051.1"/>
    </source>
</evidence>
<keyword evidence="4" id="KW-1185">Reference proteome</keyword>
<comment type="caution">
    <text evidence="3">The sequence shown here is derived from an EMBL/GenBank/DDBJ whole genome shotgun (WGS) entry which is preliminary data.</text>
</comment>
<accession>A0A8H7ADD7</accession>
<organism evidence="3 4">
    <name type="scientific">Endocarpon pusillum</name>
    <dbReference type="NCBI Taxonomy" id="364733"/>
    <lineage>
        <taxon>Eukaryota</taxon>
        <taxon>Fungi</taxon>
        <taxon>Dikarya</taxon>
        <taxon>Ascomycota</taxon>
        <taxon>Pezizomycotina</taxon>
        <taxon>Eurotiomycetes</taxon>
        <taxon>Chaetothyriomycetidae</taxon>
        <taxon>Verrucariales</taxon>
        <taxon>Verrucariaceae</taxon>
        <taxon>Endocarpon</taxon>
    </lineage>
</organism>